<dbReference type="InterPro" id="IPR008928">
    <property type="entry name" value="6-hairpin_glycosidase_sf"/>
</dbReference>
<evidence type="ECO:0000259" key="1">
    <source>
        <dbReference type="Pfam" id="PF14742"/>
    </source>
</evidence>
<keyword evidence="4" id="KW-1185">Reference proteome</keyword>
<sequence length="635" mass="67429">MTVTETAATTGTGLQPLLHDAVALLRAPTQAWSAADGDMGEAAIHGLYHSDTRVLDRLELRVGDARPEPIGSVLDGASSARFSAVVRGVGEPTADPRVRVDRVRSVVAGRLEERIRVSSSLEHPLQLPVTLLLGVDFSAFPLVKAGQRDPRAAPAAHVDGAAATWRRDAVSLRVQAEGGALRTQGSEVAVTWNVHVPAGGRVELVWSAAADDAAAVVAAAQPADWSALPTPLDEPRLARWQAQALADLDALRMTRAGESDTFLAAGAPWFFTLFGRDSIWAARMLLPLDVPLAMSTLRTLAGLQGAKTDASTAEAPGKIMHELRPTDFSLPGEGVQLPPLYFGTVDATPLWISLLHDAWSAGAPEDEVRALMPALRRALAWMRDDGAREDGFLAYHDAGGTGLANQGWKDSGDSIQWRDGRLADGPIALSEVQGYAYEAAIHGAELLERLGDAVASEAAGWREWADALRERFRARFWLEDADGRYPAIALDAHGAPVDAVASNMGHLLGSGILSPDEAAAIARRLVSPALNSGFGLRTLAEGSAGFWPLGYHTGSVWTHDTAIAITGLLREGFRDEARLLAAGLVEAAEKFDYRMPELHSGDARADVAAPAPYPAACRPQAWSAAAVVPVIAAYR</sequence>
<dbReference type="SUPFAM" id="SSF48208">
    <property type="entry name" value="Six-hairpin glycosidases"/>
    <property type="match status" value="1"/>
</dbReference>
<dbReference type="Proteomes" id="UP001595900">
    <property type="component" value="Unassembled WGS sequence"/>
</dbReference>
<protein>
    <submittedName>
        <fullName evidence="3">Glycogen debranching N-terminal domain-containing protein</fullName>
    </submittedName>
</protein>
<dbReference type="Pfam" id="PF14742">
    <property type="entry name" value="GDE_N_bis"/>
    <property type="match status" value="1"/>
</dbReference>
<feature type="domain" description="Mannosylglycerate hydrolase MGH1-like glycoside hydrolase" evidence="2">
    <location>
        <begin position="416"/>
        <end position="590"/>
    </location>
</feature>
<proteinExistence type="predicted"/>
<dbReference type="Gene3D" id="1.50.10.10">
    <property type="match status" value="1"/>
</dbReference>
<organism evidence="3 4">
    <name type="scientific">Gryllotalpicola reticulitermitis</name>
    <dbReference type="NCBI Taxonomy" id="1184153"/>
    <lineage>
        <taxon>Bacteria</taxon>
        <taxon>Bacillati</taxon>
        <taxon>Actinomycetota</taxon>
        <taxon>Actinomycetes</taxon>
        <taxon>Micrococcales</taxon>
        <taxon>Microbacteriaceae</taxon>
        <taxon>Gryllotalpicola</taxon>
    </lineage>
</organism>
<dbReference type="RefSeq" id="WP_390228808.1">
    <property type="nucleotide sequence ID" value="NZ_JBHSCN010000005.1"/>
</dbReference>
<gene>
    <name evidence="3" type="ORF">ACFOYW_10110</name>
</gene>
<dbReference type="InterPro" id="IPR032856">
    <property type="entry name" value="GDE_N_bis"/>
</dbReference>
<dbReference type="Pfam" id="PF22422">
    <property type="entry name" value="MGH1-like_GH"/>
    <property type="match status" value="1"/>
</dbReference>
<feature type="domain" description="Putative glycogen debranching enzyme N-terminal" evidence="1">
    <location>
        <begin position="26"/>
        <end position="206"/>
    </location>
</feature>
<dbReference type="InterPro" id="IPR012341">
    <property type="entry name" value="6hp_glycosidase-like_sf"/>
</dbReference>
<evidence type="ECO:0000313" key="4">
    <source>
        <dbReference type="Proteomes" id="UP001595900"/>
    </source>
</evidence>
<comment type="caution">
    <text evidence="3">The sequence shown here is derived from an EMBL/GenBank/DDBJ whole genome shotgun (WGS) entry which is preliminary data.</text>
</comment>
<dbReference type="EMBL" id="JBHSCN010000005">
    <property type="protein sequence ID" value="MFC4243728.1"/>
    <property type="molecule type" value="Genomic_DNA"/>
</dbReference>
<evidence type="ECO:0000313" key="3">
    <source>
        <dbReference type="EMBL" id="MFC4243728.1"/>
    </source>
</evidence>
<name>A0ABV8Q8R3_9MICO</name>
<accession>A0ABV8Q8R3</accession>
<evidence type="ECO:0000259" key="2">
    <source>
        <dbReference type="Pfam" id="PF22422"/>
    </source>
</evidence>
<reference evidence="4" key="1">
    <citation type="journal article" date="2019" name="Int. J. Syst. Evol. Microbiol.">
        <title>The Global Catalogue of Microorganisms (GCM) 10K type strain sequencing project: providing services to taxonomists for standard genome sequencing and annotation.</title>
        <authorList>
            <consortium name="The Broad Institute Genomics Platform"/>
            <consortium name="The Broad Institute Genome Sequencing Center for Infectious Disease"/>
            <person name="Wu L."/>
            <person name="Ma J."/>
        </authorList>
    </citation>
    <scope>NUCLEOTIDE SEQUENCE [LARGE SCALE GENOMIC DNA]</scope>
    <source>
        <strain evidence="4">CGMCC 1.10363</strain>
    </source>
</reference>
<dbReference type="InterPro" id="IPR054491">
    <property type="entry name" value="MGH1-like_GH"/>
</dbReference>